<feature type="compositionally biased region" description="Basic and acidic residues" evidence="1">
    <location>
        <begin position="1"/>
        <end position="14"/>
    </location>
</feature>
<keyword evidence="3" id="KW-1185">Reference proteome</keyword>
<protein>
    <submittedName>
        <fullName evidence="2">Uncharacterized protein</fullName>
    </submittedName>
</protein>
<dbReference type="RefSeq" id="XP_007397874.1">
    <property type="nucleotide sequence ID" value="XM_007397812.1"/>
</dbReference>
<evidence type="ECO:0000256" key="1">
    <source>
        <dbReference type="SAM" id="MobiDB-lite"/>
    </source>
</evidence>
<dbReference type="InParanoid" id="K5VNX8"/>
<dbReference type="AlphaFoldDB" id="K5VNX8"/>
<dbReference type="Proteomes" id="UP000008370">
    <property type="component" value="Unassembled WGS sequence"/>
</dbReference>
<dbReference type="HOGENOM" id="CLU_1865850_0_0_1"/>
<organism evidence="2 3">
    <name type="scientific">Phanerochaete carnosa (strain HHB-10118-sp)</name>
    <name type="common">White-rot fungus</name>
    <name type="synonym">Peniophora carnosa</name>
    <dbReference type="NCBI Taxonomy" id="650164"/>
    <lineage>
        <taxon>Eukaryota</taxon>
        <taxon>Fungi</taxon>
        <taxon>Dikarya</taxon>
        <taxon>Basidiomycota</taxon>
        <taxon>Agaricomycotina</taxon>
        <taxon>Agaricomycetes</taxon>
        <taxon>Polyporales</taxon>
        <taxon>Phanerochaetaceae</taxon>
        <taxon>Phanerochaete</taxon>
    </lineage>
</organism>
<name>K5VNX8_PHACS</name>
<dbReference type="GeneID" id="18917395"/>
<sequence length="137" mass="15333">MRFEEDGRISRENSEGSNDISEVSEGDEEDGEEWGGINSSNGAVQDSEGDKHTGTKPKKPPTGEELRDIKDATNLYRSSSFKLQVRAPVLRLNLRLPACLDRCAPPECSSKIRKIHPTRAFPPRIAYFPQLPFSSWT</sequence>
<evidence type="ECO:0000313" key="3">
    <source>
        <dbReference type="Proteomes" id="UP000008370"/>
    </source>
</evidence>
<dbReference type="STRING" id="650164.K5VNX8"/>
<feature type="compositionally biased region" description="Acidic residues" evidence="1">
    <location>
        <begin position="22"/>
        <end position="33"/>
    </location>
</feature>
<dbReference type="KEGG" id="pco:PHACADRAFT_259351"/>
<accession>K5VNX8</accession>
<feature type="compositionally biased region" description="Basic and acidic residues" evidence="1">
    <location>
        <begin position="61"/>
        <end position="71"/>
    </location>
</feature>
<feature type="region of interest" description="Disordered" evidence="1">
    <location>
        <begin position="1"/>
        <end position="71"/>
    </location>
</feature>
<proteinExistence type="predicted"/>
<evidence type="ECO:0000313" key="2">
    <source>
        <dbReference type="EMBL" id="EKM53178.1"/>
    </source>
</evidence>
<reference evidence="2 3" key="1">
    <citation type="journal article" date="2012" name="BMC Genomics">
        <title>Comparative genomics of the white-rot fungi, Phanerochaete carnosa and P. chrysosporium, to elucidate the genetic basis of the distinct wood types they colonize.</title>
        <authorList>
            <person name="Suzuki H."/>
            <person name="MacDonald J."/>
            <person name="Syed K."/>
            <person name="Salamov A."/>
            <person name="Hori C."/>
            <person name="Aerts A."/>
            <person name="Henrissat B."/>
            <person name="Wiebenga A."/>
            <person name="vanKuyk P.A."/>
            <person name="Barry K."/>
            <person name="Lindquist E."/>
            <person name="LaButti K."/>
            <person name="Lapidus A."/>
            <person name="Lucas S."/>
            <person name="Coutinho P."/>
            <person name="Gong Y."/>
            <person name="Samejima M."/>
            <person name="Mahadevan R."/>
            <person name="Abou-Zaid M."/>
            <person name="de Vries R.P."/>
            <person name="Igarashi K."/>
            <person name="Yadav J.S."/>
            <person name="Grigoriev I.V."/>
            <person name="Master E.R."/>
        </authorList>
    </citation>
    <scope>NUCLEOTIDE SEQUENCE [LARGE SCALE GENOMIC DNA]</scope>
    <source>
        <strain evidence="2 3">HHB-10118-sp</strain>
    </source>
</reference>
<gene>
    <name evidence="2" type="ORF">PHACADRAFT_259351</name>
</gene>
<dbReference type="EMBL" id="JH930474">
    <property type="protein sequence ID" value="EKM53178.1"/>
    <property type="molecule type" value="Genomic_DNA"/>
</dbReference>